<dbReference type="EMBL" id="JAGMUU010000015">
    <property type="protein sequence ID" value="KAH7137532.1"/>
    <property type="molecule type" value="Genomic_DNA"/>
</dbReference>
<sequence>MQTGHIVLDIDRGLEENRFTSIEELVKSAQAHSSEDSSEDSSLPEGTLPNEQDLPLPGDPRASIPGPEDADGNGDVIFKMTSSGMFPLDGPAAFEEADKLSFLADAI</sequence>
<dbReference type="Proteomes" id="UP000717696">
    <property type="component" value="Unassembled WGS sequence"/>
</dbReference>
<gene>
    <name evidence="2" type="ORF">B0J13DRAFT_640081</name>
</gene>
<protein>
    <submittedName>
        <fullName evidence="2">Uncharacterized protein</fullName>
    </submittedName>
</protein>
<name>A0A9P9EI49_9HYPO</name>
<organism evidence="2 3">
    <name type="scientific">Dactylonectria estremocensis</name>
    <dbReference type="NCBI Taxonomy" id="1079267"/>
    <lineage>
        <taxon>Eukaryota</taxon>
        <taxon>Fungi</taxon>
        <taxon>Dikarya</taxon>
        <taxon>Ascomycota</taxon>
        <taxon>Pezizomycotina</taxon>
        <taxon>Sordariomycetes</taxon>
        <taxon>Hypocreomycetidae</taxon>
        <taxon>Hypocreales</taxon>
        <taxon>Nectriaceae</taxon>
        <taxon>Dactylonectria</taxon>
    </lineage>
</organism>
<evidence type="ECO:0000256" key="1">
    <source>
        <dbReference type="SAM" id="MobiDB-lite"/>
    </source>
</evidence>
<proteinExistence type="predicted"/>
<keyword evidence="3" id="KW-1185">Reference proteome</keyword>
<reference evidence="2" key="1">
    <citation type="journal article" date="2021" name="Nat. Commun.">
        <title>Genetic determinants of endophytism in the Arabidopsis root mycobiome.</title>
        <authorList>
            <person name="Mesny F."/>
            <person name="Miyauchi S."/>
            <person name="Thiergart T."/>
            <person name="Pickel B."/>
            <person name="Atanasova L."/>
            <person name="Karlsson M."/>
            <person name="Huettel B."/>
            <person name="Barry K.W."/>
            <person name="Haridas S."/>
            <person name="Chen C."/>
            <person name="Bauer D."/>
            <person name="Andreopoulos W."/>
            <person name="Pangilinan J."/>
            <person name="LaButti K."/>
            <person name="Riley R."/>
            <person name="Lipzen A."/>
            <person name="Clum A."/>
            <person name="Drula E."/>
            <person name="Henrissat B."/>
            <person name="Kohler A."/>
            <person name="Grigoriev I.V."/>
            <person name="Martin F.M."/>
            <person name="Hacquard S."/>
        </authorList>
    </citation>
    <scope>NUCLEOTIDE SEQUENCE</scope>
    <source>
        <strain evidence="2">MPI-CAGE-AT-0021</strain>
    </source>
</reference>
<accession>A0A9P9EI49</accession>
<evidence type="ECO:0000313" key="2">
    <source>
        <dbReference type="EMBL" id="KAH7137532.1"/>
    </source>
</evidence>
<comment type="caution">
    <text evidence="2">The sequence shown here is derived from an EMBL/GenBank/DDBJ whole genome shotgun (WGS) entry which is preliminary data.</text>
</comment>
<dbReference type="AlphaFoldDB" id="A0A9P9EI49"/>
<evidence type="ECO:0000313" key="3">
    <source>
        <dbReference type="Proteomes" id="UP000717696"/>
    </source>
</evidence>
<feature type="region of interest" description="Disordered" evidence="1">
    <location>
        <begin position="26"/>
        <end position="77"/>
    </location>
</feature>
<dbReference type="OrthoDB" id="5098383at2759"/>